<organism evidence="2 3">
    <name type="scientific">Panaeolus cyanescens</name>
    <dbReference type="NCBI Taxonomy" id="181874"/>
    <lineage>
        <taxon>Eukaryota</taxon>
        <taxon>Fungi</taxon>
        <taxon>Dikarya</taxon>
        <taxon>Basidiomycota</taxon>
        <taxon>Agaricomycotina</taxon>
        <taxon>Agaricomycetes</taxon>
        <taxon>Agaricomycetidae</taxon>
        <taxon>Agaricales</taxon>
        <taxon>Agaricineae</taxon>
        <taxon>Galeropsidaceae</taxon>
        <taxon>Panaeolus</taxon>
    </lineage>
</organism>
<feature type="compositionally biased region" description="Basic residues" evidence="1">
    <location>
        <begin position="350"/>
        <end position="373"/>
    </location>
</feature>
<protein>
    <submittedName>
        <fullName evidence="2">Uncharacterized protein</fullName>
    </submittedName>
</protein>
<sequence>MEPLTAVAAGVTVLAKVITPILVNMFTTKTSRAYYHSGCKYLGEALELVKTADEENLLTRQEIIDAHGECKASLLATRVRVNNTTSEKWFTTWAERSEAKGFKKQSKLFVQRLKTVTQLTSTTREMGKHITSLVNDIKAQCNETTGGDGVIGSVSAHAVDENQPLTLPLQSHTLSPTEKPLPSLPQHHATGQSRILDSPHEYSRAGQQRPLASGAHDLNPNSLVLRAPSEHRPPKISRSLSRTQESQSVPARGDRRTRQGPEPSIPILPPSSTRATIRGSQLPGLATDQRSALHDGSGSGRLQPHGGESRTSRSRSHQRQSALPSARQPIAQNQVVEHLPRATSAERVPHRSQSHSRGPSHPRAHSEHRHTHRQPNATDPLSIPVSPNPVLAHSQRRVSRSSNAVPPPNSSRTTRDETRTERRSHSRGNDDGRGRRRERQQSFTHAA</sequence>
<feature type="compositionally biased region" description="Basic and acidic residues" evidence="1">
    <location>
        <begin position="413"/>
        <end position="433"/>
    </location>
</feature>
<evidence type="ECO:0000313" key="2">
    <source>
        <dbReference type="EMBL" id="PPQ83370.1"/>
    </source>
</evidence>
<dbReference type="AlphaFoldDB" id="A0A409WXX5"/>
<proteinExistence type="predicted"/>
<feature type="compositionally biased region" description="Polar residues" evidence="1">
    <location>
        <begin position="238"/>
        <end position="249"/>
    </location>
</feature>
<evidence type="ECO:0000256" key="1">
    <source>
        <dbReference type="SAM" id="MobiDB-lite"/>
    </source>
</evidence>
<dbReference type="Proteomes" id="UP000284842">
    <property type="component" value="Unassembled WGS sequence"/>
</dbReference>
<comment type="caution">
    <text evidence="2">The sequence shown here is derived from an EMBL/GenBank/DDBJ whole genome shotgun (WGS) entry which is preliminary data.</text>
</comment>
<evidence type="ECO:0000313" key="3">
    <source>
        <dbReference type="Proteomes" id="UP000284842"/>
    </source>
</evidence>
<dbReference type="EMBL" id="NHTK01005039">
    <property type="protein sequence ID" value="PPQ83370.1"/>
    <property type="molecule type" value="Genomic_DNA"/>
</dbReference>
<accession>A0A409WXX5</accession>
<feature type="region of interest" description="Disordered" evidence="1">
    <location>
        <begin position="169"/>
        <end position="447"/>
    </location>
</feature>
<gene>
    <name evidence="2" type="ORF">CVT24_001924</name>
</gene>
<reference evidence="2 3" key="1">
    <citation type="journal article" date="2018" name="Evol. Lett.">
        <title>Horizontal gene cluster transfer increased hallucinogenic mushroom diversity.</title>
        <authorList>
            <person name="Reynolds H.T."/>
            <person name="Vijayakumar V."/>
            <person name="Gluck-Thaler E."/>
            <person name="Korotkin H.B."/>
            <person name="Matheny P.B."/>
            <person name="Slot J.C."/>
        </authorList>
    </citation>
    <scope>NUCLEOTIDE SEQUENCE [LARGE SCALE GENOMIC DNA]</scope>
    <source>
        <strain evidence="2 3">2629</strain>
    </source>
</reference>
<dbReference type="InParanoid" id="A0A409WXX5"/>
<keyword evidence="3" id="KW-1185">Reference proteome</keyword>
<name>A0A409WXX5_9AGAR</name>